<name>A0A559KAR2_9BACL</name>
<dbReference type="RefSeq" id="WP_144847960.1">
    <property type="nucleotide sequence ID" value="NZ_VNJI01000016.1"/>
</dbReference>
<dbReference type="InterPro" id="IPR012301">
    <property type="entry name" value="Malic_N_dom"/>
</dbReference>
<dbReference type="OrthoDB" id="9805787at2"/>
<evidence type="ECO:0000313" key="12">
    <source>
        <dbReference type="Proteomes" id="UP000317036"/>
    </source>
</evidence>
<feature type="domain" description="Malic enzyme NAD-binding" evidence="9">
    <location>
        <begin position="234"/>
        <end position="456"/>
    </location>
</feature>
<keyword evidence="3 7" id="KW-0479">Metal-binding</keyword>
<dbReference type="PIRSF" id="PIRSF000106">
    <property type="entry name" value="ME"/>
    <property type="match status" value="1"/>
</dbReference>
<organism evidence="11 12">
    <name type="scientific">Paenibacillus cremeus</name>
    <dbReference type="NCBI Taxonomy" id="2163881"/>
    <lineage>
        <taxon>Bacteria</taxon>
        <taxon>Bacillati</taxon>
        <taxon>Bacillota</taxon>
        <taxon>Bacilli</taxon>
        <taxon>Bacillales</taxon>
        <taxon>Paenibacillaceae</taxon>
        <taxon>Paenibacillus</taxon>
    </lineage>
</organism>
<gene>
    <name evidence="11" type="ORF">FPZ49_14850</name>
</gene>
<dbReference type="GO" id="GO:0051287">
    <property type="term" value="F:NAD binding"/>
    <property type="evidence" value="ECO:0007669"/>
    <property type="project" value="InterPro"/>
</dbReference>
<dbReference type="GO" id="GO:0016616">
    <property type="term" value="F:oxidoreductase activity, acting on the CH-OH group of donors, NAD or NADP as acceptor"/>
    <property type="evidence" value="ECO:0007669"/>
    <property type="project" value="InterPro"/>
</dbReference>
<dbReference type="GO" id="GO:0004470">
    <property type="term" value="F:malic enzyme activity"/>
    <property type="evidence" value="ECO:0007669"/>
    <property type="project" value="InterPro"/>
</dbReference>
<feature type="binding site" evidence="7">
    <location>
        <position position="233"/>
    </location>
    <ligand>
        <name>a divalent metal cation</name>
        <dbReference type="ChEBI" id="CHEBI:60240"/>
    </ligand>
</feature>
<sequence>MKSSSNSILLRIELDQTVTTFGEVASVVSRAGGDIVAIDVIRSDRQSTMRDITVNLGTQTEEAIAENIRQLPGVVLHHISDPTFLVHLGGKIEVQPKIPIKNRDDLSKVYTPGVAKVCMAIHENPQKAFTLTIKRNTVAVISDGTAVLGLGDIGPAAAMPVMEGKAMLFKQLAGVDAVPICLDTKDTEEIIRTIKHMAPAFGGINLEDISSPRCFEIETRLKQELDIPVFHDDQHGTAVVVLAGLINALRVTKKRMEDIRIVVLGIGAAGVSIIKMLLGAGAQNVVAVDRHGILTRGAAYDNPLWDWVAQHTNPDDLQGGLSDAVNGADVFVGVSGPNVLKLDDVRRMAADPIVFAMANPTPEIDPEIAEPYVRVMATGRSDFPNQINNVLCFPGIFRGALDCRASEINEEMKLAASRAIALTVSDDELNEQYIIPSIFNERVVQSIRDQVVLAAISSGVARRIPPEFKGSKPLERRLTHAMMF</sequence>
<evidence type="ECO:0000313" key="11">
    <source>
        <dbReference type="EMBL" id="TVY09215.1"/>
    </source>
</evidence>
<feature type="binding site" evidence="6">
    <location>
        <position position="359"/>
    </location>
    <ligand>
        <name>(S)-malate</name>
        <dbReference type="ChEBI" id="CHEBI:15589"/>
    </ligand>
</feature>
<evidence type="ECO:0000259" key="10">
    <source>
        <dbReference type="SMART" id="SM01274"/>
    </source>
</evidence>
<dbReference type="SUPFAM" id="SSF53223">
    <property type="entry name" value="Aminoacid dehydrogenase-like, N-terminal domain"/>
    <property type="match status" value="1"/>
</dbReference>
<dbReference type="EMBL" id="VNJI01000016">
    <property type="protein sequence ID" value="TVY09215.1"/>
    <property type="molecule type" value="Genomic_DNA"/>
</dbReference>
<dbReference type="InterPro" id="IPR036291">
    <property type="entry name" value="NAD(P)-bd_dom_sf"/>
</dbReference>
<dbReference type="SMART" id="SM00919">
    <property type="entry name" value="Malic_M"/>
    <property type="match status" value="1"/>
</dbReference>
<feature type="binding site" evidence="6">
    <location>
        <position position="388"/>
    </location>
    <ligand>
        <name>(S)-malate</name>
        <dbReference type="ChEBI" id="CHEBI:15589"/>
    </ligand>
</feature>
<feature type="binding site" evidence="7">
    <location>
        <position position="207"/>
    </location>
    <ligand>
        <name>a divalent metal cation</name>
        <dbReference type="ChEBI" id="CHEBI:60240"/>
    </ligand>
</feature>
<dbReference type="PANTHER" id="PTHR43237:SF4">
    <property type="entry name" value="NADP-DEPENDENT MALIC ENZYME"/>
    <property type="match status" value="1"/>
</dbReference>
<dbReference type="PANTHER" id="PTHR43237">
    <property type="entry name" value="NADP-DEPENDENT MALIC ENZYME"/>
    <property type="match status" value="1"/>
</dbReference>
<feature type="binding site" evidence="7">
    <location>
        <position position="208"/>
    </location>
    <ligand>
        <name>a divalent metal cation</name>
        <dbReference type="ChEBI" id="CHEBI:60240"/>
    </ligand>
</feature>
<comment type="similarity">
    <text evidence="2 8">Belongs to the malic enzymes family.</text>
</comment>
<dbReference type="FunFam" id="3.40.50.720:FF:000095">
    <property type="entry name" value="NADP-dependent malic enzyme"/>
    <property type="match status" value="1"/>
</dbReference>
<evidence type="ECO:0000256" key="6">
    <source>
        <dbReference type="PIRSR" id="PIRSR000106-2"/>
    </source>
</evidence>
<dbReference type="InterPro" id="IPR015884">
    <property type="entry name" value="Malic_enzyme_CS"/>
</dbReference>
<dbReference type="Gene3D" id="3.40.50.10380">
    <property type="entry name" value="Malic enzyme, N-terminal domain"/>
    <property type="match status" value="1"/>
</dbReference>
<dbReference type="GO" id="GO:0046872">
    <property type="term" value="F:metal ion binding"/>
    <property type="evidence" value="ECO:0007669"/>
    <property type="project" value="UniProtKB-KW"/>
</dbReference>
<evidence type="ECO:0000256" key="4">
    <source>
        <dbReference type="ARBA" id="ARBA00023002"/>
    </source>
</evidence>
<keyword evidence="12" id="KW-1185">Reference proteome</keyword>
<keyword evidence="4" id="KW-0560">Oxidoreductase</keyword>
<evidence type="ECO:0000259" key="9">
    <source>
        <dbReference type="SMART" id="SM00919"/>
    </source>
</evidence>
<dbReference type="PRINTS" id="PR00072">
    <property type="entry name" value="MALOXRDTASE"/>
</dbReference>
<dbReference type="CDD" id="cd05311">
    <property type="entry name" value="NAD_bind_2_malic_enz"/>
    <property type="match status" value="1"/>
</dbReference>
<evidence type="ECO:0000256" key="5">
    <source>
        <dbReference type="PIRSR" id="PIRSR000106-1"/>
    </source>
</evidence>
<proteinExistence type="inferred from homology"/>
<feature type="active site" description="Proton donor" evidence="5">
    <location>
        <position position="110"/>
    </location>
</feature>
<dbReference type="PROSITE" id="PS00331">
    <property type="entry name" value="MALIC_ENZYMES"/>
    <property type="match status" value="1"/>
</dbReference>
<dbReference type="InterPro" id="IPR012302">
    <property type="entry name" value="Malic_NAD-bd"/>
</dbReference>
<dbReference type="InterPro" id="IPR037062">
    <property type="entry name" value="Malic_N_dom_sf"/>
</dbReference>
<evidence type="ECO:0000256" key="2">
    <source>
        <dbReference type="ARBA" id="ARBA00008785"/>
    </source>
</evidence>
<accession>A0A559KAR2</accession>
<dbReference type="InterPro" id="IPR001891">
    <property type="entry name" value="Malic_OxRdtase"/>
</dbReference>
<feature type="domain" description="Malic enzyme N-terminal" evidence="10">
    <location>
        <begin position="89"/>
        <end position="222"/>
    </location>
</feature>
<dbReference type="InterPro" id="IPR046346">
    <property type="entry name" value="Aminoacid_DH-like_N_sf"/>
</dbReference>
<dbReference type="SUPFAM" id="SSF51735">
    <property type="entry name" value="NAD(P)-binding Rossmann-fold domains"/>
    <property type="match status" value="1"/>
</dbReference>
<protein>
    <submittedName>
        <fullName evidence="11">NAD-dependent malic enzyme</fullName>
    </submittedName>
</protein>
<dbReference type="SMART" id="SM01274">
    <property type="entry name" value="malic"/>
    <property type="match status" value="1"/>
</dbReference>
<evidence type="ECO:0000256" key="8">
    <source>
        <dbReference type="RuleBase" id="RU003427"/>
    </source>
</evidence>
<dbReference type="Pfam" id="PF03949">
    <property type="entry name" value="Malic_M"/>
    <property type="match status" value="1"/>
</dbReference>
<comment type="cofactor">
    <cofactor evidence="1">
        <name>Mn(2+)</name>
        <dbReference type="ChEBI" id="CHEBI:29035"/>
    </cofactor>
</comment>
<dbReference type="Proteomes" id="UP000317036">
    <property type="component" value="Unassembled WGS sequence"/>
</dbReference>
<dbReference type="FunFam" id="3.40.50.10380:FF:000003">
    <property type="entry name" value="NADP-dependent malic enzyme"/>
    <property type="match status" value="1"/>
</dbReference>
<dbReference type="AlphaFoldDB" id="A0A559KAR2"/>
<evidence type="ECO:0000256" key="7">
    <source>
        <dbReference type="PIRSR" id="PIRSR000106-3"/>
    </source>
</evidence>
<comment type="caution">
    <text evidence="11">The sequence shown here is derived from an EMBL/GenBank/DDBJ whole genome shotgun (WGS) entry which is preliminary data.</text>
</comment>
<reference evidence="11 12" key="1">
    <citation type="submission" date="2019-07" db="EMBL/GenBank/DDBJ databases">
        <authorList>
            <person name="Kim J."/>
        </authorList>
    </citation>
    <scope>NUCLEOTIDE SEQUENCE [LARGE SCALE GENOMIC DNA]</scope>
    <source>
        <strain evidence="11 12">JC52</strain>
    </source>
</reference>
<dbReference type="Pfam" id="PF00390">
    <property type="entry name" value="malic"/>
    <property type="match status" value="1"/>
</dbReference>
<comment type="cofactor">
    <cofactor evidence="7">
        <name>Mg(2+)</name>
        <dbReference type="ChEBI" id="CHEBI:18420"/>
    </cofactor>
    <cofactor evidence="7">
        <name>Mn(2+)</name>
        <dbReference type="ChEBI" id="CHEBI:29035"/>
    </cofactor>
    <text evidence="7">Divalent metal cations. Prefers magnesium or manganese.</text>
</comment>
<evidence type="ECO:0000256" key="1">
    <source>
        <dbReference type="ARBA" id="ARBA00001936"/>
    </source>
</evidence>
<dbReference type="Gene3D" id="3.40.50.720">
    <property type="entry name" value="NAD(P)-binding Rossmann-like Domain"/>
    <property type="match status" value="1"/>
</dbReference>
<dbReference type="InterPro" id="IPR045213">
    <property type="entry name" value="Malic_NAD-bd_bact_type"/>
</dbReference>
<dbReference type="InterPro" id="IPR051674">
    <property type="entry name" value="Malate_Decarboxylase"/>
</dbReference>
<feature type="active site" description="Proton acceptor" evidence="5">
    <location>
        <position position="165"/>
    </location>
</feature>
<evidence type="ECO:0000256" key="3">
    <source>
        <dbReference type="ARBA" id="ARBA00022723"/>
    </source>
</evidence>